<dbReference type="EMBL" id="MWPS01000014">
    <property type="protein sequence ID" value="OPG16768.1"/>
    <property type="molecule type" value="Genomic_DNA"/>
</dbReference>
<accession>A0A1V4EVU0</accession>
<sequence>MGKWDFIRYSSTVCGHGQMIKQARDGRRQPQIPASVIFTLLLAGLVLRTKSMEELDRKIRKGRFQRLLPPKERFPSHDTIRYVLCQGDLEQLACSHYGMMEKWKRNRAPKKRELSKDGAWRRSMAWSCSTESAIVARTA</sequence>
<reference evidence="1 2" key="1">
    <citation type="submission" date="2017-02" db="EMBL/GenBank/DDBJ databases">
        <title>Draft genome of Acidibacillus ferrooxidans Huett2.</title>
        <authorList>
            <person name="Schopf S."/>
        </authorList>
    </citation>
    <scope>NUCLEOTIDE SEQUENCE [LARGE SCALE GENOMIC DNA]</scope>
    <source>
        <strain evidence="1 2">Huett2</strain>
    </source>
</reference>
<comment type="caution">
    <text evidence="1">The sequence shown here is derived from an EMBL/GenBank/DDBJ whole genome shotgun (WGS) entry which is preliminary data.</text>
</comment>
<evidence type="ECO:0008006" key="3">
    <source>
        <dbReference type="Google" id="ProtNLM"/>
    </source>
</evidence>
<evidence type="ECO:0000313" key="1">
    <source>
        <dbReference type="EMBL" id="OPG16768.1"/>
    </source>
</evidence>
<keyword evidence="2" id="KW-1185">Reference proteome</keyword>
<evidence type="ECO:0000313" key="2">
    <source>
        <dbReference type="Proteomes" id="UP000190229"/>
    </source>
</evidence>
<proteinExistence type="predicted"/>
<name>A0A1V4EVU0_9BACL</name>
<dbReference type="AlphaFoldDB" id="A0A1V4EVU0"/>
<protein>
    <recommendedName>
        <fullName evidence="3">H repeat-associated protein N-terminal domain-containing protein</fullName>
    </recommendedName>
</protein>
<dbReference type="Proteomes" id="UP000190229">
    <property type="component" value="Unassembled WGS sequence"/>
</dbReference>
<gene>
    <name evidence="1" type="ORF">B2M26_05265</name>
</gene>
<organism evidence="1 2">
    <name type="scientific">Ferroacidibacillus organovorans</name>
    <dbReference type="NCBI Taxonomy" id="1765683"/>
    <lineage>
        <taxon>Bacteria</taxon>
        <taxon>Bacillati</taxon>
        <taxon>Bacillota</taxon>
        <taxon>Bacilli</taxon>
        <taxon>Bacillales</taxon>
        <taxon>Alicyclobacillaceae</taxon>
        <taxon>Ferroacidibacillus</taxon>
    </lineage>
</organism>